<evidence type="ECO:0000256" key="2">
    <source>
        <dbReference type="ARBA" id="ARBA00023015"/>
    </source>
</evidence>
<evidence type="ECO:0000313" key="8">
    <source>
        <dbReference type="EMBL" id="KAL3518635.1"/>
    </source>
</evidence>
<dbReference type="PROSITE" id="PS50982">
    <property type="entry name" value="MBD"/>
    <property type="match status" value="1"/>
</dbReference>
<dbReference type="Gene3D" id="3.30.890.10">
    <property type="entry name" value="Methyl-cpg-binding Protein 2, Chain A"/>
    <property type="match status" value="1"/>
</dbReference>
<dbReference type="PANTHER" id="PTHR33729">
    <property type="entry name" value="METHYL-CPG BINDING DOMAIN CONTAINING PROTEIN, EXPRESSED"/>
    <property type="match status" value="1"/>
</dbReference>
<feature type="compositionally biased region" description="Basic and acidic residues" evidence="6">
    <location>
        <begin position="261"/>
        <end position="272"/>
    </location>
</feature>
<feature type="region of interest" description="Disordered" evidence="6">
    <location>
        <begin position="60"/>
        <end position="283"/>
    </location>
</feature>
<accession>A0ABD2ZJY8</accession>
<reference evidence="8 9" key="1">
    <citation type="submission" date="2024-11" db="EMBL/GenBank/DDBJ databases">
        <title>A near-complete genome assembly of Cinchona calisaya.</title>
        <authorList>
            <person name="Lian D.C."/>
            <person name="Zhao X.W."/>
            <person name="Wei L."/>
        </authorList>
    </citation>
    <scope>NUCLEOTIDE SEQUENCE [LARGE SCALE GENOMIC DNA]</scope>
    <source>
        <tissue evidence="8">Nenye</tissue>
    </source>
</reference>
<dbReference type="GO" id="GO:0003677">
    <property type="term" value="F:DNA binding"/>
    <property type="evidence" value="ECO:0007669"/>
    <property type="project" value="UniProtKB-KW"/>
</dbReference>
<evidence type="ECO:0000313" key="9">
    <source>
        <dbReference type="Proteomes" id="UP001630127"/>
    </source>
</evidence>
<feature type="compositionally biased region" description="Basic and acidic residues" evidence="6">
    <location>
        <begin position="1"/>
        <end position="12"/>
    </location>
</feature>
<feature type="compositionally biased region" description="Basic and acidic residues" evidence="6">
    <location>
        <begin position="110"/>
        <end position="119"/>
    </location>
</feature>
<dbReference type="Pfam" id="PF01429">
    <property type="entry name" value="MBD"/>
    <property type="match status" value="1"/>
</dbReference>
<feature type="compositionally biased region" description="Basic and acidic residues" evidence="6">
    <location>
        <begin position="127"/>
        <end position="143"/>
    </location>
</feature>
<feature type="region of interest" description="Disordered" evidence="6">
    <location>
        <begin position="1"/>
        <end position="21"/>
    </location>
</feature>
<dbReference type="SUPFAM" id="SSF54171">
    <property type="entry name" value="DNA-binding domain"/>
    <property type="match status" value="1"/>
</dbReference>
<evidence type="ECO:0000259" key="7">
    <source>
        <dbReference type="PROSITE" id="PS50982"/>
    </source>
</evidence>
<proteinExistence type="predicted"/>
<sequence>METEKTPDKNQQDDVVSVQQLPAPAGWTKKCIPKPRKNEIVFISPTGEEIKSKKQLEQYLKSHPGGPYSSEFDWGTGDTPRRSARLSGKLKATDYPGSETLKKKQKTTSKKPEKDKTNEADAEMVTEEQRPNEDKDAELKGEEDTVETNINEGKKSEAGNKSSAGQDEDAETKELPSKGLKDSNKEAENAVCGPEVPSQLPMPSENPSVQESAVGDSTFKESYTKVEATAGGQVEMKDQSNAEASVGTVENYEAAAASNDNSKKDEAAKSMEEASAANHGPSN</sequence>
<feature type="compositionally biased region" description="Basic and acidic residues" evidence="6">
    <location>
        <begin position="172"/>
        <end position="188"/>
    </location>
</feature>
<dbReference type="EMBL" id="JBJUIK010000009">
    <property type="protein sequence ID" value="KAL3518635.1"/>
    <property type="molecule type" value="Genomic_DNA"/>
</dbReference>
<gene>
    <name evidence="8" type="ORF">ACH5RR_021224</name>
</gene>
<protein>
    <recommendedName>
        <fullName evidence="7">MBD domain-containing protein</fullName>
    </recommendedName>
</protein>
<name>A0ABD2ZJY8_9GENT</name>
<keyword evidence="9" id="KW-1185">Reference proteome</keyword>
<keyword evidence="5" id="KW-0539">Nucleus</keyword>
<organism evidence="8 9">
    <name type="scientific">Cinchona calisaya</name>
    <dbReference type="NCBI Taxonomy" id="153742"/>
    <lineage>
        <taxon>Eukaryota</taxon>
        <taxon>Viridiplantae</taxon>
        <taxon>Streptophyta</taxon>
        <taxon>Embryophyta</taxon>
        <taxon>Tracheophyta</taxon>
        <taxon>Spermatophyta</taxon>
        <taxon>Magnoliopsida</taxon>
        <taxon>eudicotyledons</taxon>
        <taxon>Gunneridae</taxon>
        <taxon>Pentapetalae</taxon>
        <taxon>asterids</taxon>
        <taxon>lamiids</taxon>
        <taxon>Gentianales</taxon>
        <taxon>Rubiaceae</taxon>
        <taxon>Cinchonoideae</taxon>
        <taxon>Cinchoneae</taxon>
        <taxon>Cinchona</taxon>
    </lineage>
</organism>
<keyword evidence="4" id="KW-0804">Transcription</keyword>
<evidence type="ECO:0000256" key="3">
    <source>
        <dbReference type="ARBA" id="ARBA00023125"/>
    </source>
</evidence>
<evidence type="ECO:0000256" key="4">
    <source>
        <dbReference type="ARBA" id="ARBA00023163"/>
    </source>
</evidence>
<feature type="domain" description="MBD" evidence="7">
    <location>
        <begin position="13"/>
        <end position="79"/>
    </location>
</feature>
<evidence type="ECO:0000256" key="6">
    <source>
        <dbReference type="SAM" id="MobiDB-lite"/>
    </source>
</evidence>
<evidence type="ECO:0000256" key="5">
    <source>
        <dbReference type="ARBA" id="ARBA00023242"/>
    </source>
</evidence>
<dbReference type="PANTHER" id="PTHR33729:SF6">
    <property type="entry name" value="METHYL-CPG-BINDING DOMAIN-CONTAINING PROTEIN 11"/>
    <property type="match status" value="1"/>
</dbReference>
<dbReference type="InterPro" id="IPR039622">
    <property type="entry name" value="MBD10/11"/>
</dbReference>
<keyword evidence="3" id="KW-0238">DNA-binding</keyword>
<dbReference type="InterPro" id="IPR001739">
    <property type="entry name" value="Methyl_CpG_DNA-bd"/>
</dbReference>
<dbReference type="AlphaFoldDB" id="A0ABD2ZJY8"/>
<keyword evidence="2" id="KW-0805">Transcription regulation</keyword>
<evidence type="ECO:0000256" key="1">
    <source>
        <dbReference type="ARBA" id="ARBA00004123"/>
    </source>
</evidence>
<dbReference type="GO" id="GO:0005634">
    <property type="term" value="C:nucleus"/>
    <property type="evidence" value="ECO:0007669"/>
    <property type="project" value="UniProtKB-SubCell"/>
</dbReference>
<dbReference type="InterPro" id="IPR016177">
    <property type="entry name" value="DNA-bd_dom_sf"/>
</dbReference>
<dbReference type="Proteomes" id="UP001630127">
    <property type="component" value="Unassembled WGS sequence"/>
</dbReference>
<comment type="caution">
    <text evidence="8">The sequence shown here is derived from an EMBL/GenBank/DDBJ whole genome shotgun (WGS) entry which is preliminary data.</text>
</comment>
<comment type="subcellular location">
    <subcellularLocation>
        <location evidence="1">Nucleus</location>
    </subcellularLocation>
</comment>